<keyword evidence="3 10" id="KW-0597">Phosphoprotein</keyword>
<evidence type="ECO:0000256" key="2">
    <source>
        <dbReference type="ARBA" id="ARBA00022490"/>
    </source>
</evidence>
<evidence type="ECO:0000256" key="5">
    <source>
        <dbReference type="ARBA" id="ARBA00023015"/>
    </source>
</evidence>
<evidence type="ECO:0000313" key="12">
    <source>
        <dbReference type="EMBL" id="BCU80531.1"/>
    </source>
</evidence>
<dbReference type="SMART" id="SM00448">
    <property type="entry name" value="REC"/>
    <property type="match status" value="1"/>
</dbReference>
<keyword evidence="7 9" id="KW-0010">Activator</keyword>
<dbReference type="PANTHER" id="PTHR45526">
    <property type="entry name" value="TRANSCRIPTIONAL REGULATORY PROTEIN DPIA"/>
    <property type="match status" value="1"/>
</dbReference>
<dbReference type="InterPro" id="IPR051271">
    <property type="entry name" value="2C-system_Tx_regulators"/>
</dbReference>
<dbReference type="PIRSF" id="PIRSF006171">
    <property type="entry name" value="RR_citrat_malat"/>
    <property type="match status" value="1"/>
</dbReference>
<protein>
    <recommendedName>
        <fullName evidence="9">Transcriptional regulatory protein</fullName>
    </recommendedName>
</protein>
<evidence type="ECO:0000256" key="4">
    <source>
        <dbReference type="ARBA" id="ARBA00023012"/>
    </source>
</evidence>
<dbReference type="Pfam" id="PF00072">
    <property type="entry name" value="Response_reg"/>
    <property type="match status" value="1"/>
</dbReference>
<dbReference type="KEGG" id="pabs:JIR001_03140"/>
<dbReference type="InterPro" id="IPR036390">
    <property type="entry name" value="WH_DNA-bd_sf"/>
</dbReference>
<dbReference type="InterPro" id="IPR036388">
    <property type="entry name" value="WH-like_DNA-bd_sf"/>
</dbReference>
<reference evidence="12" key="2">
    <citation type="journal article" date="2021" name="Microbiol. Resour. Announc.">
        <title>Complete Genome Sequence of Polycladomyces abyssicola JIR-001T, Isolated from Hemipelagic Sediment in Deep Seawater.</title>
        <authorList>
            <person name="Tsubouchi T."/>
            <person name="Kaneko Y."/>
        </authorList>
    </citation>
    <scope>NUCLEOTIDE SEQUENCE</scope>
    <source>
        <strain evidence="12">JIR-001</strain>
    </source>
</reference>
<evidence type="ECO:0000256" key="7">
    <source>
        <dbReference type="ARBA" id="ARBA00023159"/>
    </source>
</evidence>
<dbReference type="Proteomes" id="UP000677436">
    <property type="component" value="Chromosome"/>
</dbReference>
<dbReference type="GO" id="GO:0005737">
    <property type="term" value="C:cytoplasm"/>
    <property type="evidence" value="ECO:0007669"/>
    <property type="project" value="UniProtKB-SubCell"/>
</dbReference>
<evidence type="ECO:0000313" key="13">
    <source>
        <dbReference type="Proteomes" id="UP000677436"/>
    </source>
</evidence>
<sequence length="238" mass="27043">MACQVLIVEDDPMVAEINRRYLTSIPGFHCIGIASNVTEAWEFLRNESVDLVLLDIFMPGKNGLQLLTEIRKEGKSVDVIVISAANDIQNIKRALRLGAVDYLIKPFTFERLKTALQTYQKEQELIQEQNEWSQEELDKLLLYPDQTHSAPAKLPKGLTQETLQRVVESIDTLKKGFTTEELAQVIGISRVSARKYLRFLTEIGFLSVEPVYGTGGRPVYRYDVNKDHTARIAPYLKT</sequence>
<evidence type="ECO:0000256" key="6">
    <source>
        <dbReference type="ARBA" id="ARBA00023125"/>
    </source>
</evidence>
<dbReference type="EMBL" id="AP024601">
    <property type="protein sequence ID" value="BCU80531.1"/>
    <property type="molecule type" value="Genomic_DNA"/>
</dbReference>
<evidence type="ECO:0000256" key="8">
    <source>
        <dbReference type="ARBA" id="ARBA00023163"/>
    </source>
</evidence>
<accession>A0A8D5UBQ6</accession>
<comment type="subcellular location">
    <subcellularLocation>
        <location evidence="1 9">Cytoplasm</location>
    </subcellularLocation>
</comment>
<dbReference type="GO" id="GO:0003677">
    <property type="term" value="F:DNA binding"/>
    <property type="evidence" value="ECO:0007669"/>
    <property type="project" value="UniProtKB-KW"/>
</dbReference>
<gene>
    <name evidence="12" type="primary">malR_1</name>
    <name evidence="12" type="ORF">JIR001_03140</name>
</gene>
<dbReference type="InterPro" id="IPR024187">
    <property type="entry name" value="Sig_transdc_resp-reg_cit/mal"/>
</dbReference>
<evidence type="ECO:0000256" key="3">
    <source>
        <dbReference type="ARBA" id="ARBA00022553"/>
    </source>
</evidence>
<keyword evidence="2 9" id="KW-0963">Cytoplasm</keyword>
<dbReference type="InterPro" id="IPR011006">
    <property type="entry name" value="CheY-like_superfamily"/>
</dbReference>
<proteinExistence type="predicted"/>
<evidence type="ECO:0000259" key="11">
    <source>
        <dbReference type="PROSITE" id="PS50110"/>
    </source>
</evidence>
<dbReference type="AlphaFoldDB" id="A0A8D5UBQ6"/>
<reference evidence="12" key="1">
    <citation type="journal article" date="2013" name="Int. J. Syst. Evol. Microbiol.">
        <title>Polycladomyces abyssicola gen. nov., sp. nov., a thermophilic filamentous bacterium isolated from hemipelagic sediment.</title>
        <authorList>
            <person name="Tsubouchi T."/>
            <person name="Shimane Y."/>
            <person name="Mori K."/>
            <person name="Usui K."/>
            <person name="Hiraki T."/>
            <person name="Tame A."/>
            <person name="Uematsu K."/>
            <person name="Maruyama T."/>
            <person name="Hatada Y."/>
        </authorList>
    </citation>
    <scope>NUCLEOTIDE SEQUENCE</scope>
    <source>
        <strain evidence="12">JIR-001</strain>
    </source>
</reference>
<feature type="modified residue" description="4-aspartylphosphate" evidence="10">
    <location>
        <position position="55"/>
    </location>
</feature>
<organism evidence="12 13">
    <name type="scientific">Polycladomyces abyssicola</name>
    <dbReference type="NCBI Taxonomy" id="1125966"/>
    <lineage>
        <taxon>Bacteria</taxon>
        <taxon>Bacillati</taxon>
        <taxon>Bacillota</taxon>
        <taxon>Bacilli</taxon>
        <taxon>Bacillales</taxon>
        <taxon>Thermoactinomycetaceae</taxon>
        <taxon>Polycladomyces</taxon>
    </lineage>
</organism>
<keyword evidence="4 9" id="KW-0902">Two-component regulatory system</keyword>
<evidence type="ECO:0000256" key="10">
    <source>
        <dbReference type="PROSITE-ProRule" id="PRU00169"/>
    </source>
</evidence>
<dbReference type="SUPFAM" id="SSF46785">
    <property type="entry name" value="Winged helix' DNA-binding domain"/>
    <property type="match status" value="1"/>
</dbReference>
<dbReference type="Gene3D" id="1.10.10.10">
    <property type="entry name" value="Winged helix-like DNA-binding domain superfamily/Winged helix DNA-binding domain"/>
    <property type="match status" value="1"/>
</dbReference>
<dbReference type="Gene3D" id="3.40.50.2300">
    <property type="match status" value="1"/>
</dbReference>
<keyword evidence="8 9" id="KW-0804">Transcription</keyword>
<dbReference type="GO" id="GO:0000156">
    <property type="term" value="F:phosphorelay response regulator activity"/>
    <property type="evidence" value="ECO:0007669"/>
    <property type="project" value="TreeGrafter"/>
</dbReference>
<dbReference type="RefSeq" id="WP_212773899.1">
    <property type="nucleotide sequence ID" value="NZ_AP024601.1"/>
</dbReference>
<keyword evidence="13" id="KW-1185">Reference proteome</keyword>
<dbReference type="CDD" id="cd19925">
    <property type="entry name" value="REC_citrate_TCS"/>
    <property type="match status" value="1"/>
</dbReference>
<feature type="domain" description="Response regulatory" evidence="11">
    <location>
        <begin position="4"/>
        <end position="120"/>
    </location>
</feature>
<dbReference type="PROSITE" id="PS50110">
    <property type="entry name" value="RESPONSE_REGULATORY"/>
    <property type="match status" value="1"/>
</dbReference>
<dbReference type="PANTHER" id="PTHR45526:SF1">
    <property type="entry name" value="TRANSCRIPTIONAL REGULATORY PROTEIN DCUR-RELATED"/>
    <property type="match status" value="1"/>
</dbReference>
<keyword evidence="6 9" id="KW-0238">DNA-binding</keyword>
<evidence type="ECO:0000256" key="9">
    <source>
        <dbReference type="PIRNR" id="PIRNR006171"/>
    </source>
</evidence>
<keyword evidence="5 9" id="KW-0805">Transcription regulation</keyword>
<dbReference type="InterPro" id="IPR001789">
    <property type="entry name" value="Sig_transdc_resp-reg_receiver"/>
</dbReference>
<name>A0A8D5UBQ6_9BACL</name>
<evidence type="ECO:0000256" key="1">
    <source>
        <dbReference type="ARBA" id="ARBA00004496"/>
    </source>
</evidence>
<dbReference type="GO" id="GO:0003700">
    <property type="term" value="F:DNA-binding transcription factor activity"/>
    <property type="evidence" value="ECO:0007669"/>
    <property type="project" value="InterPro"/>
</dbReference>
<dbReference type="SUPFAM" id="SSF52172">
    <property type="entry name" value="CheY-like"/>
    <property type="match status" value="1"/>
</dbReference>